<evidence type="ECO:0000313" key="1">
    <source>
        <dbReference type="EMBL" id="APZ82379.1"/>
    </source>
</evidence>
<organism evidence="1 2">
    <name type="scientific">Bacillus phage vB_BsuM-Goe2</name>
    <dbReference type="NCBI Taxonomy" id="1933062"/>
    <lineage>
        <taxon>Viruses</taxon>
        <taxon>Duplodnaviria</taxon>
        <taxon>Heunggongvirae</taxon>
        <taxon>Uroviricota</taxon>
        <taxon>Caudoviricetes</taxon>
        <taxon>Herelleviridae</taxon>
        <taxon>Spounavirinae</taxon>
        <taxon>Okubovirus</taxon>
        <taxon>Okubovirus camphawk</taxon>
    </lineage>
</organism>
<dbReference type="EMBL" id="KY368639">
    <property type="protein sequence ID" value="APZ82379.1"/>
    <property type="molecule type" value="Genomic_DNA"/>
</dbReference>
<dbReference type="Proteomes" id="UP000224660">
    <property type="component" value="Segment"/>
</dbReference>
<accession>A0A217EQQ4</accession>
<proteinExistence type="predicted"/>
<protein>
    <submittedName>
        <fullName evidence="1">Uncharacterized protein</fullName>
    </submittedName>
</protein>
<evidence type="ECO:0000313" key="2">
    <source>
        <dbReference type="Proteomes" id="UP000224660"/>
    </source>
</evidence>
<gene>
    <name evidence="1" type="ORF">Goe2_c14300</name>
</gene>
<reference evidence="1 2" key="1">
    <citation type="journal article" date="2017" name="Viruses">
        <title>Characterization of Bacillus subtilis Viruses vB_BsuM-Goe2 and vB_BsuM-Goe3.</title>
        <authorList>
            <person name="Willms I.M."/>
            <person name="Hoppert M."/>
            <person name="Hertel R."/>
        </authorList>
    </citation>
    <scope>NUCLEOTIDE SEQUENCE [LARGE SCALE GENOMIC DNA]</scope>
</reference>
<name>A0A217EQQ4_9CAUD</name>
<sequence length="46" mass="5216">MSAYTAILCQDPLRVRCNDYRNHSEMRKGVEYLTGETPVGEALGNR</sequence>